<dbReference type="VEuPathDB" id="VectorBase:ASIC008196"/>
<keyword evidence="3" id="KW-1185">Reference proteome</keyword>
<evidence type="ECO:0000313" key="3">
    <source>
        <dbReference type="Proteomes" id="UP000030765"/>
    </source>
</evidence>
<proteinExistence type="predicted"/>
<sequence length="78" mass="8554">MSLFAQSPADIVELVVHTDENSRTLRCLNGAGRCGVLRKCGDSCLERVDAFEGRREEGEGYVATVEAEENDQHIKCAP</sequence>
<dbReference type="EMBL" id="ATLV01015792">
    <property type="status" value="NOT_ANNOTATED_CDS"/>
    <property type="molecule type" value="Genomic_DNA"/>
</dbReference>
<accession>A0A084VS23</accession>
<protein>
    <submittedName>
        <fullName evidence="1 2">Signal-transduction protein</fullName>
    </submittedName>
</protein>
<dbReference type="EnsemblMetazoa" id="ASIC008196-RA">
    <property type="protein sequence ID" value="ASIC008196-PA"/>
    <property type="gene ID" value="ASIC008196"/>
</dbReference>
<dbReference type="AlphaFoldDB" id="A0A084VS23"/>
<gene>
    <name evidence="1" type="ORF">ZHAS_00008196</name>
</gene>
<reference evidence="1 3" key="1">
    <citation type="journal article" date="2014" name="BMC Genomics">
        <title>Genome sequence of Anopheles sinensis provides insight into genetics basis of mosquito competence for malaria parasites.</title>
        <authorList>
            <person name="Zhou D."/>
            <person name="Zhang D."/>
            <person name="Ding G."/>
            <person name="Shi L."/>
            <person name="Hou Q."/>
            <person name="Ye Y."/>
            <person name="Xu Y."/>
            <person name="Zhou H."/>
            <person name="Xiong C."/>
            <person name="Li S."/>
            <person name="Yu J."/>
            <person name="Hong S."/>
            <person name="Yu X."/>
            <person name="Zou P."/>
            <person name="Chen C."/>
            <person name="Chang X."/>
            <person name="Wang W."/>
            <person name="Lv Y."/>
            <person name="Sun Y."/>
            <person name="Ma L."/>
            <person name="Shen B."/>
            <person name="Zhu C."/>
        </authorList>
    </citation>
    <scope>NUCLEOTIDE SEQUENCE [LARGE SCALE GENOMIC DNA]</scope>
</reference>
<name>A0A084VS23_ANOSI</name>
<evidence type="ECO:0000313" key="2">
    <source>
        <dbReference type="EnsemblMetazoa" id="ASIC008196-PA"/>
    </source>
</evidence>
<organism evidence="1">
    <name type="scientific">Anopheles sinensis</name>
    <name type="common">Mosquito</name>
    <dbReference type="NCBI Taxonomy" id="74873"/>
    <lineage>
        <taxon>Eukaryota</taxon>
        <taxon>Metazoa</taxon>
        <taxon>Ecdysozoa</taxon>
        <taxon>Arthropoda</taxon>
        <taxon>Hexapoda</taxon>
        <taxon>Insecta</taxon>
        <taxon>Pterygota</taxon>
        <taxon>Neoptera</taxon>
        <taxon>Endopterygota</taxon>
        <taxon>Diptera</taxon>
        <taxon>Nematocera</taxon>
        <taxon>Culicoidea</taxon>
        <taxon>Culicidae</taxon>
        <taxon>Anophelinae</taxon>
        <taxon>Anopheles</taxon>
    </lineage>
</organism>
<dbReference type="Proteomes" id="UP000030765">
    <property type="component" value="Unassembled WGS sequence"/>
</dbReference>
<reference evidence="2" key="2">
    <citation type="submission" date="2020-05" db="UniProtKB">
        <authorList>
            <consortium name="EnsemblMetazoa"/>
        </authorList>
    </citation>
    <scope>IDENTIFICATION</scope>
</reference>
<evidence type="ECO:0000313" key="1">
    <source>
        <dbReference type="EMBL" id="KFB40767.1"/>
    </source>
</evidence>
<dbReference type="EMBL" id="KE525036">
    <property type="protein sequence ID" value="KFB40767.1"/>
    <property type="molecule type" value="Genomic_DNA"/>
</dbReference>